<keyword evidence="2" id="KW-1185">Reference proteome</keyword>
<organism evidence="1 2">
    <name type="scientific">Aquamicrobium segne</name>
    <dbReference type="NCBI Taxonomy" id="469547"/>
    <lineage>
        <taxon>Bacteria</taxon>
        <taxon>Pseudomonadati</taxon>
        <taxon>Pseudomonadota</taxon>
        <taxon>Alphaproteobacteria</taxon>
        <taxon>Hyphomicrobiales</taxon>
        <taxon>Phyllobacteriaceae</taxon>
        <taxon>Aquamicrobium</taxon>
    </lineage>
</organism>
<reference evidence="2" key="1">
    <citation type="journal article" date="2019" name="Int. J. Syst. Evol. Microbiol.">
        <title>The Global Catalogue of Microorganisms (GCM) 10K type strain sequencing project: providing services to taxonomists for standard genome sequencing and annotation.</title>
        <authorList>
            <consortium name="The Broad Institute Genomics Platform"/>
            <consortium name="The Broad Institute Genome Sequencing Center for Infectious Disease"/>
            <person name="Wu L."/>
            <person name="Ma J."/>
        </authorList>
    </citation>
    <scope>NUCLEOTIDE SEQUENCE [LARGE SCALE GENOMIC DNA]</scope>
    <source>
        <strain evidence="2">CGMCC 4.1415</strain>
    </source>
</reference>
<dbReference type="RefSeq" id="WP_378227660.1">
    <property type="nucleotide sequence ID" value="NZ_JBHSLL010000010.1"/>
</dbReference>
<sequence>MILSDEKLKQVEPADDRAGQLQQRLRRILIEQAQSQTLVTYKELAERLGIQPPHSIHQLTILLEQLMAQDTQKGAPLLAALCVGRLRHKLPAPGFFITANQLGLFTGDPEGEEARKFHERELARVLAAYC</sequence>
<evidence type="ECO:0000313" key="1">
    <source>
        <dbReference type="EMBL" id="MFC5384809.1"/>
    </source>
</evidence>
<dbReference type="EMBL" id="JBHSLL010000010">
    <property type="protein sequence ID" value="MFC5384809.1"/>
    <property type="molecule type" value="Genomic_DNA"/>
</dbReference>
<evidence type="ECO:0000313" key="2">
    <source>
        <dbReference type="Proteomes" id="UP001596016"/>
    </source>
</evidence>
<comment type="caution">
    <text evidence="1">The sequence shown here is derived from an EMBL/GenBank/DDBJ whole genome shotgun (WGS) entry which is preliminary data.</text>
</comment>
<proteinExistence type="predicted"/>
<gene>
    <name evidence="1" type="ORF">ACFPLB_02395</name>
</gene>
<protein>
    <submittedName>
        <fullName evidence="1">Uncharacterized protein</fullName>
    </submittedName>
</protein>
<name>A0ABW0GTY4_9HYPH</name>
<dbReference type="Proteomes" id="UP001596016">
    <property type="component" value="Unassembled WGS sequence"/>
</dbReference>
<accession>A0ABW0GTY4</accession>